<dbReference type="Proteomes" id="UP000492821">
    <property type="component" value="Unassembled WGS sequence"/>
</dbReference>
<proteinExistence type="predicted"/>
<protein>
    <submittedName>
        <fullName evidence="2">Uncharacterized protein</fullName>
    </submittedName>
</protein>
<organism evidence="1 2">
    <name type="scientific">Panagrellus redivivus</name>
    <name type="common">Microworm</name>
    <dbReference type="NCBI Taxonomy" id="6233"/>
    <lineage>
        <taxon>Eukaryota</taxon>
        <taxon>Metazoa</taxon>
        <taxon>Ecdysozoa</taxon>
        <taxon>Nematoda</taxon>
        <taxon>Chromadorea</taxon>
        <taxon>Rhabditida</taxon>
        <taxon>Tylenchina</taxon>
        <taxon>Panagrolaimomorpha</taxon>
        <taxon>Panagrolaimoidea</taxon>
        <taxon>Panagrolaimidae</taxon>
        <taxon>Panagrellus</taxon>
    </lineage>
</organism>
<reference evidence="1" key="1">
    <citation type="journal article" date="2013" name="Genetics">
        <title>The draft genome and transcriptome of Panagrellus redivivus are shaped by the harsh demands of a free-living lifestyle.</title>
        <authorList>
            <person name="Srinivasan J."/>
            <person name="Dillman A.R."/>
            <person name="Macchietto M.G."/>
            <person name="Heikkinen L."/>
            <person name="Lakso M."/>
            <person name="Fracchia K.M."/>
            <person name="Antoshechkin I."/>
            <person name="Mortazavi A."/>
            <person name="Wong G."/>
            <person name="Sternberg P.W."/>
        </authorList>
    </citation>
    <scope>NUCLEOTIDE SEQUENCE [LARGE SCALE GENOMIC DNA]</scope>
    <source>
        <strain evidence="1">MT8872</strain>
    </source>
</reference>
<reference evidence="2" key="2">
    <citation type="submission" date="2020-10" db="UniProtKB">
        <authorList>
            <consortium name="WormBaseParasite"/>
        </authorList>
    </citation>
    <scope>IDENTIFICATION</scope>
</reference>
<keyword evidence="1" id="KW-1185">Reference proteome</keyword>
<dbReference type="WBParaSite" id="Pan_g22884.t1">
    <property type="protein sequence ID" value="Pan_g22884.t1"/>
    <property type="gene ID" value="Pan_g22884"/>
</dbReference>
<evidence type="ECO:0000313" key="2">
    <source>
        <dbReference type="WBParaSite" id="Pan_g22884.t1"/>
    </source>
</evidence>
<accession>A0A7E4VMD5</accession>
<evidence type="ECO:0000313" key="1">
    <source>
        <dbReference type="Proteomes" id="UP000492821"/>
    </source>
</evidence>
<dbReference type="AlphaFoldDB" id="A0A7E4VMD5"/>
<sequence length="172" mass="19166">MTDCHPISLDTTSVGAPSPQAIAWGQPSGEVVATGHPTELSHGRSSAWQFCFSAWPRYAVIQAWMPRRHPSRARRPCHVADVVVVDYNSTQISCTNNVKHQCKLLITDVSRICEVAHVTITGSGEIRKDELLYFCFYVLYVTNGSISWQHHQAKSVDANSPCHRSVMAILFE</sequence>
<name>A0A7E4VMD5_PANRE</name>